<comment type="caution">
    <text evidence="2">The sequence shown here is derived from an EMBL/GenBank/DDBJ whole genome shotgun (WGS) entry which is preliminary data.</text>
</comment>
<keyword evidence="1" id="KW-0732">Signal</keyword>
<accession>A0AAD7ATK0</accession>
<evidence type="ECO:0008006" key="4">
    <source>
        <dbReference type="Google" id="ProtNLM"/>
    </source>
</evidence>
<protein>
    <recommendedName>
        <fullName evidence="4">Secreted protein</fullName>
    </recommendedName>
</protein>
<evidence type="ECO:0000313" key="3">
    <source>
        <dbReference type="Proteomes" id="UP001218218"/>
    </source>
</evidence>
<dbReference type="Proteomes" id="UP001218218">
    <property type="component" value="Unassembled WGS sequence"/>
</dbReference>
<evidence type="ECO:0000313" key="2">
    <source>
        <dbReference type="EMBL" id="KAJ7367842.1"/>
    </source>
</evidence>
<dbReference type="AlphaFoldDB" id="A0AAD7ATK0"/>
<reference evidence="2" key="1">
    <citation type="submission" date="2023-03" db="EMBL/GenBank/DDBJ databases">
        <title>Massive genome expansion in bonnet fungi (Mycena s.s.) driven by repeated elements and novel gene families across ecological guilds.</title>
        <authorList>
            <consortium name="Lawrence Berkeley National Laboratory"/>
            <person name="Harder C.B."/>
            <person name="Miyauchi S."/>
            <person name="Viragh M."/>
            <person name="Kuo A."/>
            <person name="Thoen E."/>
            <person name="Andreopoulos B."/>
            <person name="Lu D."/>
            <person name="Skrede I."/>
            <person name="Drula E."/>
            <person name="Henrissat B."/>
            <person name="Morin E."/>
            <person name="Kohler A."/>
            <person name="Barry K."/>
            <person name="LaButti K."/>
            <person name="Morin E."/>
            <person name="Salamov A."/>
            <person name="Lipzen A."/>
            <person name="Mereny Z."/>
            <person name="Hegedus B."/>
            <person name="Baldrian P."/>
            <person name="Stursova M."/>
            <person name="Weitz H."/>
            <person name="Taylor A."/>
            <person name="Grigoriev I.V."/>
            <person name="Nagy L.G."/>
            <person name="Martin F."/>
            <person name="Kauserud H."/>
        </authorList>
    </citation>
    <scope>NUCLEOTIDE SEQUENCE</scope>
    <source>
        <strain evidence="2">CBHHK002</strain>
    </source>
</reference>
<name>A0AAD7ATK0_9AGAR</name>
<dbReference type="EMBL" id="JARIHO010000001">
    <property type="protein sequence ID" value="KAJ7367842.1"/>
    <property type="molecule type" value="Genomic_DNA"/>
</dbReference>
<organism evidence="2 3">
    <name type="scientific">Mycena albidolilacea</name>
    <dbReference type="NCBI Taxonomy" id="1033008"/>
    <lineage>
        <taxon>Eukaryota</taxon>
        <taxon>Fungi</taxon>
        <taxon>Dikarya</taxon>
        <taxon>Basidiomycota</taxon>
        <taxon>Agaricomycotina</taxon>
        <taxon>Agaricomycetes</taxon>
        <taxon>Agaricomycetidae</taxon>
        <taxon>Agaricales</taxon>
        <taxon>Marasmiineae</taxon>
        <taxon>Mycenaceae</taxon>
        <taxon>Mycena</taxon>
    </lineage>
</organism>
<proteinExistence type="predicted"/>
<feature type="chain" id="PRO_5042192178" description="Secreted protein" evidence="1">
    <location>
        <begin position="22"/>
        <end position="166"/>
    </location>
</feature>
<feature type="signal peptide" evidence="1">
    <location>
        <begin position="1"/>
        <end position="21"/>
    </location>
</feature>
<gene>
    <name evidence="2" type="ORF">DFH08DRAFT_7047</name>
</gene>
<evidence type="ECO:0000256" key="1">
    <source>
        <dbReference type="SAM" id="SignalP"/>
    </source>
</evidence>
<keyword evidence="3" id="KW-1185">Reference proteome</keyword>
<sequence length="166" mass="18450">MARRSWNFPFASFRLILGFQASCFRLNSHSAPLGDMRARLLKKPLGRVYQPLAIPSNLRPMNFTPDMYTFCSVLSACLRAQDGTSHPQYFGPFLSMRLWRSHTTVENPGVAVASGLVLHGSSCQSLIIPFSFLPFLFSPFLSCVINTTDFDGYPPYSGCPAQAPSF</sequence>